<feature type="domain" description="WYL" evidence="1">
    <location>
        <begin position="143"/>
        <end position="215"/>
    </location>
</feature>
<dbReference type="PANTHER" id="PTHR34580:SF1">
    <property type="entry name" value="PROTEIN PAFC"/>
    <property type="match status" value="1"/>
</dbReference>
<dbReference type="SUPFAM" id="SSF46785">
    <property type="entry name" value="Winged helix' DNA-binding domain"/>
    <property type="match status" value="1"/>
</dbReference>
<dbReference type="PROSITE" id="PS52050">
    <property type="entry name" value="WYL"/>
    <property type="match status" value="1"/>
</dbReference>
<proteinExistence type="predicted"/>
<dbReference type="InterPro" id="IPR031655">
    <property type="entry name" value="FokI_D3"/>
</dbReference>
<reference evidence="3" key="1">
    <citation type="submission" date="2019-11" db="EMBL/GenBank/DDBJ databases">
        <authorList>
            <person name="Feng L."/>
        </authorList>
    </citation>
    <scope>NUCLEOTIDE SEQUENCE</scope>
    <source>
        <strain evidence="3">BgluceraseaLFYP119</strain>
    </source>
</reference>
<evidence type="ECO:0008006" key="4">
    <source>
        <dbReference type="Google" id="ProtNLM"/>
    </source>
</evidence>
<dbReference type="InterPro" id="IPR026881">
    <property type="entry name" value="WYL_dom"/>
</dbReference>
<evidence type="ECO:0000259" key="2">
    <source>
        <dbReference type="Pfam" id="PF16902"/>
    </source>
</evidence>
<feature type="domain" description="FokI D3" evidence="2">
    <location>
        <begin position="13"/>
        <end position="65"/>
    </location>
</feature>
<dbReference type="PANTHER" id="PTHR34580">
    <property type="match status" value="1"/>
</dbReference>
<evidence type="ECO:0000259" key="1">
    <source>
        <dbReference type="Pfam" id="PF13280"/>
    </source>
</evidence>
<dbReference type="InterPro" id="IPR036390">
    <property type="entry name" value="WH_DNA-bd_sf"/>
</dbReference>
<protein>
    <recommendedName>
        <fullName evidence="4">WYL domain-containing protein</fullName>
    </recommendedName>
</protein>
<organism evidence="3">
    <name type="scientific">Blautia glucerasea</name>
    <dbReference type="NCBI Taxonomy" id="536633"/>
    <lineage>
        <taxon>Bacteria</taxon>
        <taxon>Bacillati</taxon>
        <taxon>Bacillota</taxon>
        <taxon>Clostridia</taxon>
        <taxon>Lachnospirales</taxon>
        <taxon>Lachnospiraceae</taxon>
        <taxon>Blautia</taxon>
    </lineage>
</organism>
<evidence type="ECO:0000313" key="3">
    <source>
        <dbReference type="EMBL" id="VYS98542.1"/>
    </source>
</evidence>
<dbReference type="EMBL" id="CACRST010000011">
    <property type="protein sequence ID" value="VYS98542.1"/>
    <property type="molecule type" value="Genomic_DNA"/>
</dbReference>
<sequence length="347" mass="40133">MPRSFNQKLKILYIMQILQERTDRDHPISVKDIISVLASYGISVERKTVYDDIETLRAFGMKIGSRRGRIAGYYLEERTFELPELKFLMDAVQSSHFITRKQTQRLIKKLEGLASAPQARKLQSQIFAEPGIKTPNEEIYMNVETIYDAISANSQISFRYYEWTTSRKLKVKKEGQRYLVSPWKMIWNNDSYYLLGLDERSGIVKHYRVDKMMQVSREKEKRNGAAIFRDFDLGKFSVGTFGMFGGKDTALKLEFENRLIGVVMDRFGQDAMILPTDENHFSFQAHIHVSSPFFGWLAGLGPGVKILSPEKTRREYMAFLRNAMKEYEETNGKNISKIQTSGTFGTE</sequence>
<dbReference type="AlphaFoldDB" id="A0A6N2T016"/>
<gene>
    <name evidence="3" type="ORF">BGLFYP119_01363</name>
</gene>
<name>A0A6N2T016_9FIRM</name>
<dbReference type="Pfam" id="PF13280">
    <property type="entry name" value="WYL"/>
    <property type="match status" value="1"/>
</dbReference>
<dbReference type="RefSeq" id="WP_156353691.1">
    <property type="nucleotide sequence ID" value="NZ_CACRST010000011.1"/>
</dbReference>
<accession>A0A6N2T016</accession>
<dbReference type="InterPro" id="IPR051534">
    <property type="entry name" value="CBASS_pafABC_assoc_protein"/>
</dbReference>
<dbReference type="Pfam" id="PF16902">
    <property type="entry name" value="FokI_D3"/>
    <property type="match status" value="1"/>
</dbReference>